<name>A0A8J3JBT3_9ACTN</name>
<dbReference type="Pfam" id="PF13474">
    <property type="entry name" value="SnoaL_3"/>
    <property type="match status" value="1"/>
</dbReference>
<comment type="caution">
    <text evidence="2">The sequence shown here is derived from an EMBL/GenBank/DDBJ whole genome shotgun (WGS) entry which is preliminary data.</text>
</comment>
<dbReference type="AlphaFoldDB" id="A0A8J3JBT3"/>
<dbReference type="InterPro" id="IPR037401">
    <property type="entry name" value="SnoaL-like"/>
</dbReference>
<accession>A0A8J3JBT3</accession>
<evidence type="ECO:0000313" key="3">
    <source>
        <dbReference type="Proteomes" id="UP000612808"/>
    </source>
</evidence>
<feature type="domain" description="SnoaL-like" evidence="1">
    <location>
        <begin position="29"/>
        <end position="147"/>
    </location>
</feature>
<sequence length="165" mass="17682">MITTLDARYGPESVDRPDAALDAGPAGAEAALASFYVALNHRDPAVLDRVWAADPLVQLDNPVGGILRGHGEVTGLYRAIFAGPVRLSITFGDIVAYTGDAHAVFTGRETGTYTGPDGVAVPLEIRTSRYFRYEDGRWRQYHHHGSIDDPAALAAYQAAVRGGTE</sequence>
<organism evidence="2 3">
    <name type="scientific">Actinocatenispora rupis</name>
    <dbReference type="NCBI Taxonomy" id="519421"/>
    <lineage>
        <taxon>Bacteria</taxon>
        <taxon>Bacillati</taxon>
        <taxon>Actinomycetota</taxon>
        <taxon>Actinomycetes</taxon>
        <taxon>Micromonosporales</taxon>
        <taxon>Micromonosporaceae</taxon>
        <taxon>Actinocatenispora</taxon>
    </lineage>
</organism>
<proteinExistence type="predicted"/>
<dbReference type="Gene3D" id="3.10.450.50">
    <property type="match status" value="1"/>
</dbReference>
<reference evidence="2" key="1">
    <citation type="submission" date="2021-01" db="EMBL/GenBank/DDBJ databases">
        <title>Whole genome shotgun sequence of Actinocatenispora rupis NBRC 107355.</title>
        <authorList>
            <person name="Komaki H."/>
            <person name="Tamura T."/>
        </authorList>
    </citation>
    <scope>NUCLEOTIDE SEQUENCE</scope>
    <source>
        <strain evidence="2">NBRC 107355</strain>
    </source>
</reference>
<dbReference type="InterPro" id="IPR032710">
    <property type="entry name" value="NTF2-like_dom_sf"/>
</dbReference>
<dbReference type="EMBL" id="BOMB01000044">
    <property type="protein sequence ID" value="GID15542.1"/>
    <property type="molecule type" value="Genomic_DNA"/>
</dbReference>
<dbReference type="RefSeq" id="WP_203663900.1">
    <property type="nucleotide sequence ID" value="NZ_BAAAZM010000023.1"/>
</dbReference>
<evidence type="ECO:0000259" key="1">
    <source>
        <dbReference type="Pfam" id="PF13474"/>
    </source>
</evidence>
<evidence type="ECO:0000313" key="2">
    <source>
        <dbReference type="EMBL" id="GID15542.1"/>
    </source>
</evidence>
<dbReference type="Proteomes" id="UP000612808">
    <property type="component" value="Unassembled WGS sequence"/>
</dbReference>
<gene>
    <name evidence="2" type="ORF">Aru02nite_64310</name>
</gene>
<protein>
    <recommendedName>
        <fullName evidence="1">SnoaL-like domain-containing protein</fullName>
    </recommendedName>
</protein>
<dbReference type="SUPFAM" id="SSF54427">
    <property type="entry name" value="NTF2-like"/>
    <property type="match status" value="1"/>
</dbReference>
<keyword evidence="3" id="KW-1185">Reference proteome</keyword>